<keyword evidence="1" id="KW-0812">Transmembrane</keyword>
<accession>A0A1X7ILI8</accession>
<organism evidence="2 3">
    <name type="scientific">Marivirga sericea</name>
    <dbReference type="NCBI Taxonomy" id="1028"/>
    <lineage>
        <taxon>Bacteria</taxon>
        <taxon>Pseudomonadati</taxon>
        <taxon>Bacteroidota</taxon>
        <taxon>Cytophagia</taxon>
        <taxon>Cytophagales</taxon>
        <taxon>Marivirgaceae</taxon>
        <taxon>Marivirga</taxon>
    </lineage>
</organism>
<evidence type="ECO:0000313" key="3">
    <source>
        <dbReference type="Proteomes" id="UP000193804"/>
    </source>
</evidence>
<dbReference type="Proteomes" id="UP000193804">
    <property type="component" value="Unassembled WGS sequence"/>
</dbReference>
<dbReference type="AlphaFoldDB" id="A0A1X7ILI8"/>
<dbReference type="STRING" id="1028.SAMN05661096_00808"/>
<keyword evidence="3" id="KW-1185">Reference proteome</keyword>
<evidence type="ECO:0008006" key="4">
    <source>
        <dbReference type="Google" id="ProtNLM"/>
    </source>
</evidence>
<sequence>MTRKLLIVLILALVVVVLLTPKQDAFFRRLAADYGELHQNADLSINDLHALGDFKFQNRVVYSHFEYQFGNISVSYFGFLSFVIFEKSEFKEQRTPTITV</sequence>
<dbReference type="EMBL" id="FXAW01000001">
    <property type="protein sequence ID" value="SMG15790.1"/>
    <property type="molecule type" value="Genomic_DNA"/>
</dbReference>
<evidence type="ECO:0000256" key="1">
    <source>
        <dbReference type="SAM" id="Phobius"/>
    </source>
</evidence>
<proteinExistence type="predicted"/>
<protein>
    <recommendedName>
        <fullName evidence="4">DUF4359 domain-containing protein</fullName>
    </recommendedName>
</protein>
<dbReference type="OrthoDB" id="9921225at2"/>
<keyword evidence="1" id="KW-0472">Membrane</keyword>
<gene>
    <name evidence="2" type="ORF">SAMN05661096_00808</name>
</gene>
<feature type="transmembrane region" description="Helical" evidence="1">
    <location>
        <begin position="67"/>
        <end position="85"/>
    </location>
</feature>
<dbReference type="RefSeq" id="WP_085515785.1">
    <property type="nucleotide sequence ID" value="NZ_FXAW01000001.1"/>
</dbReference>
<name>A0A1X7ILI8_9BACT</name>
<reference evidence="3" key="1">
    <citation type="submission" date="2017-04" db="EMBL/GenBank/DDBJ databases">
        <authorList>
            <person name="Varghese N."/>
            <person name="Submissions S."/>
        </authorList>
    </citation>
    <scope>NUCLEOTIDE SEQUENCE [LARGE SCALE GENOMIC DNA]</scope>
    <source>
        <strain evidence="3">DSM 4125</strain>
    </source>
</reference>
<keyword evidence="1" id="KW-1133">Transmembrane helix</keyword>
<evidence type="ECO:0000313" key="2">
    <source>
        <dbReference type="EMBL" id="SMG15790.1"/>
    </source>
</evidence>